<dbReference type="InterPro" id="IPR034641">
    <property type="entry name" value="RGL11"/>
</dbReference>
<protein>
    <recommendedName>
        <fullName evidence="5">Rhamnogalacturonan I lyase beta-sheet domain-containing protein</fullName>
    </recommendedName>
</protein>
<sequence length="444" mass="49355">MKVIAAISVFFAISFGNVALSLERLDRGVVAVATSEGHVYVGWRLLASDPPDVGFDVLRSIEAEGTYERLNDMPITDSCNFVDTSANGKRWYYAVEAQGGEGTERSGAVKAEAEGYLPIPLQGNYGANKVAIADLDGDGVYDYIIKQPAWSLDPGRQRRSPDTYKIEAYNGKTGRFMWRHDLGWNINLGIWFSPMVVYDFDGDGKDEVIIGSAAIDHDGTCLWRMDMGHPDWFYLADIDPARPGLEIAYGFETAQPRNGICLVDPRTGQILWGCDHPTTHIHDWGMVADIDPDSPGMEIYGMERDGVTCWLYSAQGKLLAHNEDLGRHGPRAFYWLDGPTKVRVPFSYRGGTFGILQYKGPQVGEIQGQPIAIADVLGDWREEVITVTDGVIRIYTTTVPATTRRVCLMQDHLYRMDVAMQAMGYFYPPQLGGRLLKSATSREN</sequence>
<dbReference type="PANTHER" id="PTHR43118:SF1">
    <property type="entry name" value="RHAMNOGALACTURONAN LYASE (EUROFUNG)"/>
    <property type="match status" value="1"/>
</dbReference>
<dbReference type="Gene3D" id="2.130.10.10">
    <property type="entry name" value="YVTN repeat-like/Quinoprotein amine dehydrogenase"/>
    <property type="match status" value="1"/>
</dbReference>
<evidence type="ECO:0000313" key="4">
    <source>
        <dbReference type="Proteomes" id="UP001431776"/>
    </source>
</evidence>
<organism evidence="3 4">
    <name type="scientific">Anaerobaca lacustris</name>
    <dbReference type="NCBI Taxonomy" id="3044600"/>
    <lineage>
        <taxon>Bacteria</taxon>
        <taxon>Pseudomonadati</taxon>
        <taxon>Planctomycetota</taxon>
        <taxon>Phycisphaerae</taxon>
        <taxon>Sedimentisphaerales</taxon>
        <taxon>Anaerobacaceae</taxon>
        <taxon>Anaerobaca</taxon>
    </lineage>
</organism>
<dbReference type="SUPFAM" id="SSF69318">
    <property type="entry name" value="Integrin alpha N-terminal domain"/>
    <property type="match status" value="1"/>
</dbReference>
<dbReference type="InterPro" id="IPR049366">
    <property type="entry name" value="RGL11_C"/>
</dbReference>
<dbReference type="PANTHER" id="PTHR43118">
    <property type="entry name" value="RHAMNOGALACTURONAN LYASE (EUROFUNG)"/>
    <property type="match status" value="1"/>
</dbReference>
<dbReference type="RefSeq" id="WP_349245181.1">
    <property type="nucleotide sequence ID" value="NZ_JASCXX010000013.1"/>
</dbReference>
<dbReference type="EMBL" id="JASCXX010000013">
    <property type="protein sequence ID" value="MDI6449772.1"/>
    <property type="molecule type" value="Genomic_DNA"/>
</dbReference>
<feature type="domain" description="Rhamnogalacturonan I lyase beta-sheet" evidence="1">
    <location>
        <begin position="22"/>
        <end position="109"/>
    </location>
</feature>
<proteinExistence type="predicted"/>
<evidence type="ECO:0000313" key="3">
    <source>
        <dbReference type="EMBL" id="MDI6449772.1"/>
    </source>
</evidence>
<dbReference type="Proteomes" id="UP001431776">
    <property type="component" value="Unassembled WGS sequence"/>
</dbReference>
<reference evidence="3" key="1">
    <citation type="submission" date="2023-05" db="EMBL/GenBank/DDBJ databases">
        <title>Anaerotaeda fermentans gen. nov., sp. nov., a novel anaerobic planctomycete of the new family within the order Sedimentisphaerales isolated from Taman Peninsula, Russia.</title>
        <authorList>
            <person name="Khomyakova M.A."/>
            <person name="Merkel A.Y."/>
            <person name="Slobodkin A.I."/>
        </authorList>
    </citation>
    <scope>NUCLEOTIDE SEQUENCE</scope>
    <source>
        <strain evidence="3">M17dextr</strain>
    </source>
</reference>
<dbReference type="InterPro" id="IPR013783">
    <property type="entry name" value="Ig-like_fold"/>
</dbReference>
<feature type="domain" description="Rhamnogalacturonan lyase family 11 C-terminal" evidence="2">
    <location>
        <begin position="201"/>
        <end position="431"/>
    </location>
</feature>
<dbReference type="Pfam" id="PF18370">
    <property type="entry name" value="RGI_lyase"/>
    <property type="match status" value="1"/>
</dbReference>
<name>A0AAW6TZI3_9BACT</name>
<evidence type="ECO:0008006" key="5">
    <source>
        <dbReference type="Google" id="ProtNLM"/>
    </source>
</evidence>
<dbReference type="InterPro" id="IPR028994">
    <property type="entry name" value="Integrin_alpha_N"/>
</dbReference>
<accession>A0AAW6TZI3</accession>
<evidence type="ECO:0000259" key="2">
    <source>
        <dbReference type="Pfam" id="PF21348"/>
    </source>
</evidence>
<dbReference type="InterPro" id="IPR015943">
    <property type="entry name" value="WD40/YVTN_repeat-like_dom_sf"/>
</dbReference>
<comment type="caution">
    <text evidence="3">The sequence shown here is derived from an EMBL/GenBank/DDBJ whole genome shotgun (WGS) entry which is preliminary data.</text>
</comment>
<gene>
    <name evidence="3" type="ORF">QJ522_12005</name>
</gene>
<dbReference type="InterPro" id="IPR041624">
    <property type="entry name" value="RGI_lyase"/>
</dbReference>
<dbReference type="Pfam" id="PF21348">
    <property type="entry name" value="RGL11_C"/>
    <property type="match status" value="1"/>
</dbReference>
<dbReference type="Gene3D" id="2.60.40.10">
    <property type="entry name" value="Immunoglobulins"/>
    <property type="match status" value="1"/>
</dbReference>
<keyword evidence="4" id="KW-1185">Reference proteome</keyword>
<evidence type="ECO:0000259" key="1">
    <source>
        <dbReference type="Pfam" id="PF18370"/>
    </source>
</evidence>
<dbReference type="AlphaFoldDB" id="A0AAW6TZI3"/>